<gene>
    <name evidence="7" type="ORF">C1706_11200</name>
</gene>
<feature type="transmembrane region" description="Helical" evidence="5">
    <location>
        <begin position="284"/>
        <end position="303"/>
    </location>
</feature>
<name>A0A4Q2EDR4_9ACTN</name>
<comment type="caution">
    <text evidence="7">The sequence shown here is derived from an EMBL/GenBank/DDBJ whole genome shotgun (WGS) entry which is preliminary data.</text>
</comment>
<dbReference type="PROSITE" id="PS50850">
    <property type="entry name" value="MFS"/>
    <property type="match status" value="1"/>
</dbReference>
<keyword evidence="8" id="KW-1185">Reference proteome</keyword>
<dbReference type="Gene3D" id="1.20.1250.20">
    <property type="entry name" value="MFS general substrate transporter like domains"/>
    <property type="match status" value="1"/>
</dbReference>
<dbReference type="GO" id="GO:0005886">
    <property type="term" value="C:plasma membrane"/>
    <property type="evidence" value="ECO:0007669"/>
    <property type="project" value="UniProtKB-SubCell"/>
</dbReference>
<dbReference type="RefSeq" id="WP_129459316.1">
    <property type="nucleotide sequence ID" value="NZ_PPCV01000007.1"/>
</dbReference>
<evidence type="ECO:0000256" key="2">
    <source>
        <dbReference type="ARBA" id="ARBA00022692"/>
    </source>
</evidence>
<sequence length="405" mass="42271">MRLSASARLWWALIAIAVLAVNLRPGATSLGPVLAEVKQSLGITSTVAGVLTALPGFAFAVFGAVAVSLGLRWGLSRALAIATVVATIGLLARPFVDSALAFLLFSVVAFAGMAVGNVLVPAYVKETFPNRLAGVMSVYTISLAIGATGASMLSAPLSAVAPGGWRFALGVWGASMALATVPWIVVAVSDRRRRRRLPPAPDVPRRSGSIFGVVRSRKAIALAVFFGTQSMQAYVQFGWLAQMFRDGGLGATEAGWMVGITAALGIPAGFVMPVVAARVRDPRWVVVLLGALLVAGYLGIWLAPTTLPWLWATFLGLSGFAFALSLALVTARTRDPHVTTQLSGFTQSVGYLFSACGPFAVGLLFDVTHGWTIPLWFLLGSAVVFTTAGMVAAGPGDVDDDLVRA</sequence>
<evidence type="ECO:0000256" key="1">
    <source>
        <dbReference type="ARBA" id="ARBA00004651"/>
    </source>
</evidence>
<feature type="transmembrane region" description="Helical" evidence="5">
    <location>
        <begin position="102"/>
        <end position="124"/>
    </location>
</feature>
<feature type="transmembrane region" description="Helical" evidence="5">
    <location>
        <begin position="219"/>
        <end position="242"/>
    </location>
</feature>
<reference evidence="7 8" key="1">
    <citation type="submission" date="2018-01" db="EMBL/GenBank/DDBJ databases">
        <title>Lactibacter flavus gen. nov., sp. nov., a novel bacterium of the family Propionibacteriaceae isolated from raw milk and dairy products.</title>
        <authorList>
            <person name="Wenning M."/>
            <person name="Breitenwieser F."/>
            <person name="Huptas C."/>
            <person name="von Neubeck M."/>
            <person name="Busse H.-J."/>
            <person name="Scherer S."/>
        </authorList>
    </citation>
    <scope>NUCLEOTIDE SEQUENCE [LARGE SCALE GENOMIC DNA]</scope>
    <source>
        <strain evidence="7 8">VG341</strain>
    </source>
</reference>
<evidence type="ECO:0000256" key="5">
    <source>
        <dbReference type="SAM" id="Phobius"/>
    </source>
</evidence>
<proteinExistence type="predicted"/>
<organism evidence="7 8">
    <name type="scientific">Propioniciclava flava</name>
    <dbReference type="NCBI Taxonomy" id="2072026"/>
    <lineage>
        <taxon>Bacteria</taxon>
        <taxon>Bacillati</taxon>
        <taxon>Actinomycetota</taxon>
        <taxon>Actinomycetes</taxon>
        <taxon>Propionibacteriales</taxon>
        <taxon>Propionibacteriaceae</taxon>
        <taxon>Propioniciclava</taxon>
    </lineage>
</organism>
<accession>A0A4Q2EDR4</accession>
<feature type="transmembrane region" description="Helical" evidence="5">
    <location>
        <begin position="136"/>
        <end position="155"/>
    </location>
</feature>
<evidence type="ECO:0000256" key="4">
    <source>
        <dbReference type="ARBA" id="ARBA00023136"/>
    </source>
</evidence>
<dbReference type="OrthoDB" id="5317164at2"/>
<dbReference type="EMBL" id="PPCV01000007">
    <property type="protein sequence ID" value="RXW31710.1"/>
    <property type="molecule type" value="Genomic_DNA"/>
</dbReference>
<comment type="subcellular location">
    <subcellularLocation>
        <location evidence="1">Cell membrane</location>
        <topology evidence="1">Multi-pass membrane protein</topology>
    </subcellularLocation>
</comment>
<protein>
    <submittedName>
        <fullName evidence="7">MFS transporter</fullName>
    </submittedName>
</protein>
<feature type="transmembrane region" description="Helical" evidence="5">
    <location>
        <begin position="309"/>
        <end position="329"/>
    </location>
</feature>
<feature type="transmembrane region" description="Helical" evidence="5">
    <location>
        <begin position="47"/>
        <end position="71"/>
    </location>
</feature>
<dbReference type="InterPro" id="IPR020846">
    <property type="entry name" value="MFS_dom"/>
</dbReference>
<evidence type="ECO:0000313" key="7">
    <source>
        <dbReference type="EMBL" id="RXW31710.1"/>
    </source>
</evidence>
<dbReference type="AlphaFoldDB" id="A0A4Q2EDR4"/>
<dbReference type="InterPro" id="IPR011701">
    <property type="entry name" value="MFS"/>
</dbReference>
<evidence type="ECO:0000313" key="8">
    <source>
        <dbReference type="Proteomes" id="UP000290624"/>
    </source>
</evidence>
<dbReference type="InterPro" id="IPR052524">
    <property type="entry name" value="MFS_Cyanate_Porter"/>
</dbReference>
<dbReference type="InterPro" id="IPR036259">
    <property type="entry name" value="MFS_trans_sf"/>
</dbReference>
<dbReference type="GO" id="GO:0022857">
    <property type="term" value="F:transmembrane transporter activity"/>
    <property type="evidence" value="ECO:0007669"/>
    <property type="project" value="InterPro"/>
</dbReference>
<keyword evidence="4 5" id="KW-0472">Membrane</keyword>
<feature type="transmembrane region" description="Helical" evidence="5">
    <location>
        <begin position="78"/>
        <end position="96"/>
    </location>
</feature>
<dbReference type="PANTHER" id="PTHR23523">
    <property type="match status" value="1"/>
</dbReference>
<feature type="transmembrane region" description="Helical" evidence="5">
    <location>
        <begin position="167"/>
        <end position="188"/>
    </location>
</feature>
<keyword evidence="3 5" id="KW-1133">Transmembrane helix</keyword>
<feature type="transmembrane region" description="Helical" evidence="5">
    <location>
        <begin position="349"/>
        <end position="367"/>
    </location>
</feature>
<dbReference type="PANTHER" id="PTHR23523:SF2">
    <property type="entry name" value="2-NITROIMIDAZOLE TRANSPORTER"/>
    <property type="match status" value="1"/>
</dbReference>
<keyword evidence="2 5" id="KW-0812">Transmembrane</keyword>
<evidence type="ECO:0000256" key="3">
    <source>
        <dbReference type="ARBA" id="ARBA00022989"/>
    </source>
</evidence>
<feature type="transmembrane region" description="Helical" evidence="5">
    <location>
        <begin position="373"/>
        <end position="394"/>
    </location>
</feature>
<dbReference type="Proteomes" id="UP000290624">
    <property type="component" value="Unassembled WGS sequence"/>
</dbReference>
<feature type="domain" description="Major facilitator superfamily (MFS) profile" evidence="6">
    <location>
        <begin position="10"/>
        <end position="398"/>
    </location>
</feature>
<feature type="transmembrane region" description="Helical" evidence="5">
    <location>
        <begin position="254"/>
        <end position="277"/>
    </location>
</feature>
<dbReference type="SUPFAM" id="SSF103473">
    <property type="entry name" value="MFS general substrate transporter"/>
    <property type="match status" value="1"/>
</dbReference>
<evidence type="ECO:0000259" key="6">
    <source>
        <dbReference type="PROSITE" id="PS50850"/>
    </source>
</evidence>
<dbReference type="Pfam" id="PF07690">
    <property type="entry name" value="MFS_1"/>
    <property type="match status" value="1"/>
</dbReference>